<dbReference type="GO" id="GO:0044780">
    <property type="term" value="P:bacterial-type flagellum assembly"/>
    <property type="evidence" value="ECO:0007669"/>
    <property type="project" value="InterPro"/>
</dbReference>
<evidence type="ECO:0000256" key="2">
    <source>
        <dbReference type="ARBA" id="ARBA00007703"/>
    </source>
</evidence>
<keyword evidence="3" id="KW-1005">Bacterial flagellum biogenesis</keyword>
<dbReference type="SUPFAM" id="SSF140566">
    <property type="entry name" value="FlgN-like"/>
    <property type="match status" value="1"/>
</dbReference>
<keyword evidence="4" id="KW-0175">Coiled coil</keyword>
<dbReference type="Gene3D" id="1.20.58.300">
    <property type="entry name" value="FlgN-like"/>
    <property type="match status" value="1"/>
</dbReference>
<evidence type="ECO:0000313" key="5">
    <source>
        <dbReference type="EMBL" id="SDL72080.1"/>
    </source>
</evidence>
<keyword evidence="5" id="KW-0282">Flagellum</keyword>
<comment type="similarity">
    <text evidence="2">Belongs to the FlgN family.</text>
</comment>
<dbReference type="STRING" id="48727.SAMN05192555_106190"/>
<keyword evidence="6" id="KW-1185">Reference proteome</keyword>
<dbReference type="InterPro" id="IPR036679">
    <property type="entry name" value="FlgN-like_sf"/>
</dbReference>
<reference evidence="6" key="1">
    <citation type="submission" date="2016-10" db="EMBL/GenBank/DDBJ databases">
        <authorList>
            <person name="Varghese N."/>
            <person name="Submissions S."/>
        </authorList>
    </citation>
    <scope>NUCLEOTIDE SEQUENCE [LARGE SCALE GENOMIC DNA]</scope>
    <source>
        <strain evidence="6">AAP</strain>
    </source>
</reference>
<evidence type="ECO:0000313" key="6">
    <source>
        <dbReference type="Proteomes" id="UP000199107"/>
    </source>
</evidence>
<dbReference type="Proteomes" id="UP000199107">
    <property type="component" value="Unassembled WGS sequence"/>
</dbReference>
<accession>A0A1G9MCS5</accession>
<keyword evidence="5" id="KW-0966">Cell projection</keyword>
<evidence type="ECO:0000256" key="3">
    <source>
        <dbReference type="ARBA" id="ARBA00022795"/>
    </source>
</evidence>
<name>A0A1G9MCS5_9GAMM</name>
<dbReference type="InterPro" id="IPR007809">
    <property type="entry name" value="FlgN-like"/>
</dbReference>
<dbReference type="OrthoDB" id="6238586at2"/>
<feature type="coiled-coil region" evidence="4">
    <location>
        <begin position="4"/>
        <end position="65"/>
    </location>
</feature>
<proteinExistence type="inferred from homology"/>
<dbReference type="RefSeq" id="WP_089658274.1">
    <property type="nucleotide sequence ID" value="NZ_FNGH01000006.1"/>
</dbReference>
<evidence type="ECO:0000256" key="1">
    <source>
        <dbReference type="ARBA" id="ARBA00002397"/>
    </source>
</evidence>
<evidence type="ECO:0000256" key="4">
    <source>
        <dbReference type="SAM" id="Coils"/>
    </source>
</evidence>
<dbReference type="AlphaFoldDB" id="A0A1G9MCS5"/>
<protein>
    <submittedName>
        <fullName evidence="5">Flagella synthesis protein FlgN</fullName>
    </submittedName>
</protein>
<dbReference type="Pfam" id="PF05130">
    <property type="entry name" value="FlgN"/>
    <property type="match status" value="1"/>
</dbReference>
<sequence length="150" mass="16327">MSLAAHLARQQQRLESLVTLLEQEREALCAGRVDGQHLNELAAGKQALFDELDHLESQRRSAQHKLGYAEGLPGAEAAARDAGCLDGWLAMRDLAERARLLNAQNGELITTRLNHNQRTLNFLHEAAGKALYGPDGQAKRRGLAGIASQA</sequence>
<keyword evidence="5" id="KW-0969">Cilium</keyword>
<organism evidence="5 6">
    <name type="scientific">Franzmannia pantelleriensis</name>
    <dbReference type="NCBI Taxonomy" id="48727"/>
    <lineage>
        <taxon>Bacteria</taxon>
        <taxon>Pseudomonadati</taxon>
        <taxon>Pseudomonadota</taxon>
        <taxon>Gammaproteobacteria</taxon>
        <taxon>Oceanospirillales</taxon>
        <taxon>Halomonadaceae</taxon>
        <taxon>Franzmannia</taxon>
    </lineage>
</organism>
<dbReference type="EMBL" id="FNGH01000006">
    <property type="protein sequence ID" value="SDL72080.1"/>
    <property type="molecule type" value="Genomic_DNA"/>
</dbReference>
<gene>
    <name evidence="5" type="ORF">SAMN05192555_106190</name>
</gene>
<comment type="function">
    <text evidence="1">Required for the efficient initiation of filament assembly.</text>
</comment>